<protein>
    <submittedName>
        <fullName evidence="2">Uncharacterized protein</fullName>
    </submittedName>
</protein>
<keyword evidence="3" id="KW-1185">Reference proteome</keyword>
<feature type="region of interest" description="Disordered" evidence="1">
    <location>
        <begin position="327"/>
        <end position="394"/>
    </location>
</feature>
<evidence type="ECO:0000313" key="3">
    <source>
        <dbReference type="Proteomes" id="UP000092461"/>
    </source>
</evidence>
<dbReference type="EnsemblMetazoa" id="LLOJ005930-RA">
    <property type="protein sequence ID" value="LLOJ005930-PA"/>
    <property type="gene ID" value="LLOJ005930"/>
</dbReference>
<dbReference type="Proteomes" id="UP000092461">
    <property type="component" value="Unassembled WGS sequence"/>
</dbReference>
<dbReference type="VEuPathDB" id="VectorBase:LLONM1_011853"/>
<organism evidence="2 3">
    <name type="scientific">Lutzomyia longipalpis</name>
    <name type="common">Sand fly</name>
    <dbReference type="NCBI Taxonomy" id="7200"/>
    <lineage>
        <taxon>Eukaryota</taxon>
        <taxon>Metazoa</taxon>
        <taxon>Ecdysozoa</taxon>
        <taxon>Arthropoda</taxon>
        <taxon>Hexapoda</taxon>
        <taxon>Insecta</taxon>
        <taxon>Pterygota</taxon>
        <taxon>Neoptera</taxon>
        <taxon>Endopterygota</taxon>
        <taxon>Diptera</taxon>
        <taxon>Nematocera</taxon>
        <taxon>Psychodoidea</taxon>
        <taxon>Psychodidae</taxon>
        <taxon>Lutzomyia</taxon>
        <taxon>Lutzomyia</taxon>
    </lineage>
</organism>
<proteinExistence type="predicted"/>
<dbReference type="EMBL" id="AJWK01019014">
    <property type="status" value="NOT_ANNOTATED_CDS"/>
    <property type="molecule type" value="Genomic_DNA"/>
</dbReference>
<accession>A0A1B0CMP2</accession>
<name>A0A1B0CMP2_LUTLO</name>
<evidence type="ECO:0000313" key="2">
    <source>
        <dbReference type="EnsemblMetazoa" id="LLOJ005930-PA"/>
    </source>
</evidence>
<sequence>MNPGDDADSIQQHFRRNRENIASGLFWDSIPEKFLLSYLDGTQEVEIKRSKATIVTKLRIPWNVSPEWLIHKIKKRNGLKTFRAQTAAHRNDEQNVRAVERATALSQFLSTFTGCILMDDETYCKADFQQLPGRSFYTAKTRNGVPKVIRYRRLTKFPKKFMVWQAICSCGRWTRQYVSTGSMNDEIPIVGYRNNPCISRYEAFSGQCPMMRKNLSVALAFYAILHLVNEHGLQLIKGNDSKDFGIKLPESTSPAPTSPPEEPSRAYRLSCTILPARQPRRRFPGCPRPTPSSAAKLRYSSCQLGWIVGVPNIRTSRSCVASRCNLRGVPGNSTPDGAPPKGTASSTLGKVQPKGAQPVEGDDARSIGMQPTGAQSYKGDDAGPMRMQPTGAQT</sequence>
<evidence type="ECO:0000256" key="1">
    <source>
        <dbReference type="SAM" id="MobiDB-lite"/>
    </source>
</evidence>
<reference evidence="2" key="1">
    <citation type="submission" date="2020-05" db="UniProtKB">
        <authorList>
            <consortium name="EnsemblMetazoa"/>
        </authorList>
    </citation>
    <scope>IDENTIFICATION</scope>
    <source>
        <strain evidence="2">Jacobina</strain>
    </source>
</reference>
<dbReference type="VEuPathDB" id="VectorBase:LLOJ005930"/>
<dbReference type="VEuPathDB" id="VectorBase:LLONM1_001886"/>
<feature type="region of interest" description="Disordered" evidence="1">
    <location>
        <begin position="246"/>
        <end position="265"/>
    </location>
</feature>
<dbReference type="AlphaFoldDB" id="A0A1B0CMP2"/>